<accession>A0A1L9MTL0</accession>
<dbReference type="OrthoDB" id="10617257at2759"/>
<proteinExistence type="predicted"/>
<dbReference type="Proteomes" id="UP000184304">
    <property type="component" value="Unassembled WGS sequence"/>
</dbReference>
<sequence length="240" mass="26521">MDPDTLSTISVHEMHDTSSCPVALSSALPRISNWFTANHSSVFHCPAQIVIASQMGGLNSNASTSLPLIIIQPSPFGPVLFTQSRDAKHTIMGLRRCLGKDVHPFRFDCRPSLTAKGRQHSVVMDPMSKGKRTMTSIGREEGPPFRVHVALSDARFFPSHLNEVEYGTASSKFLRWSHAMPSAYPGTLGKKTLARHGTDRLNSKKTTCIVCQRFHTTHTDTWLVDNSFYCKSTTNGHPLS</sequence>
<keyword evidence="2" id="KW-1185">Reference proteome</keyword>
<name>A0A1L9MTL0_ASPTC</name>
<evidence type="ECO:0000313" key="1">
    <source>
        <dbReference type="EMBL" id="OJI80215.1"/>
    </source>
</evidence>
<dbReference type="VEuPathDB" id="FungiDB:ASPTUDRAFT_846079"/>
<gene>
    <name evidence="1" type="ORF">ASPTUDRAFT_846079</name>
</gene>
<evidence type="ECO:0000313" key="2">
    <source>
        <dbReference type="Proteomes" id="UP000184304"/>
    </source>
</evidence>
<dbReference type="AlphaFoldDB" id="A0A1L9MTL0"/>
<dbReference type="EMBL" id="KV878207">
    <property type="protein sequence ID" value="OJI80215.1"/>
    <property type="molecule type" value="Genomic_DNA"/>
</dbReference>
<reference evidence="2" key="1">
    <citation type="journal article" date="2017" name="Genome Biol.">
        <title>Comparative genomics reveals high biological diversity and specific adaptations in the industrially and medically important fungal genus Aspergillus.</title>
        <authorList>
            <person name="de Vries R.P."/>
            <person name="Riley R."/>
            <person name="Wiebenga A."/>
            <person name="Aguilar-Osorio G."/>
            <person name="Amillis S."/>
            <person name="Uchima C.A."/>
            <person name="Anderluh G."/>
            <person name="Asadollahi M."/>
            <person name="Askin M."/>
            <person name="Barry K."/>
            <person name="Battaglia E."/>
            <person name="Bayram O."/>
            <person name="Benocci T."/>
            <person name="Braus-Stromeyer S.A."/>
            <person name="Caldana C."/>
            <person name="Canovas D."/>
            <person name="Cerqueira G.C."/>
            <person name="Chen F."/>
            <person name="Chen W."/>
            <person name="Choi C."/>
            <person name="Clum A."/>
            <person name="Dos Santos R.A."/>
            <person name="Damasio A.R."/>
            <person name="Diallinas G."/>
            <person name="Emri T."/>
            <person name="Fekete E."/>
            <person name="Flipphi M."/>
            <person name="Freyberg S."/>
            <person name="Gallo A."/>
            <person name="Gournas C."/>
            <person name="Habgood R."/>
            <person name="Hainaut M."/>
            <person name="Harispe M.L."/>
            <person name="Henrissat B."/>
            <person name="Hilden K.S."/>
            <person name="Hope R."/>
            <person name="Hossain A."/>
            <person name="Karabika E."/>
            <person name="Karaffa L."/>
            <person name="Karanyi Z."/>
            <person name="Krasevec N."/>
            <person name="Kuo A."/>
            <person name="Kusch H."/>
            <person name="LaButti K."/>
            <person name="Lagendijk E.L."/>
            <person name="Lapidus A."/>
            <person name="Levasseur A."/>
            <person name="Lindquist E."/>
            <person name="Lipzen A."/>
            <person name="Logrieco A.F."/>
            <person name="MacCabe A."/>
            <person name="Maekelae M.R."/>
            <person name="Malavazi I."/>
            <person name="Melin P."/>
            <person name="Meyer V."/>
            <person name="Mielnichuk N."/>
            <person name="Miskei M."/>
            <person name="Molnar A.P."/>
            <person name="Mule G."/>
            <person name="Ngan C.Y."/>
            <person name="Orejas M."/>
            <person name="Orosz E."/>
            <person name="Ouedraogo J.P."/>
            <person name="Overkamp K.M."/>
            <person name="Park H.-S."/>
            <person name="Perrone G."/>
            <person name="Piumi F."/>
            <person name="Punt P.J."/>
            <person name="Ram A.F."/>
            <person name="Ramon A."/>
            <person name="Rauscher S."/>
            <person name="Record E."/>
            <person name="Riano-Pachon D.M."/>
            <person name="Robert V."/>
            <person name="Roehrig J."/>
            <person name="Ruller R."/>
            <person name="Salamov A."/>
            <person name="Salih N.S."/>
            <person name="Samson R.A."/>
            <person name="Sandor E."/>
            <person name="Sanguinetti M."/>
            <person name="Schuetze T."/>
            <person name="Sepcic K."/>
            <person name="Shelest E."/>
            <person name="Sherlock G."/>
            <person name="Sophianopoulou V."/>
            <person name="Squina F.M."/>
            <person name="Sun H."/>
            <person name="Susca A."/>
            <person name="Todd R.B."/>
            <person name="Tsang A."/>
            <person name="Unkles S.E."/>
            <person name="van de Wiele N."/>
            <person name="van Rossen-Uffink D."/>
            <person name="Oliveira J.V."/>
            <person name="Vesth T.C."/>
            <person name="Visser J."/>
            <person name="Yu J.-H."/>
            <person name="Zhou M."/>
            <person name="Andersen M.R."/>
            <person name="Archer D.B."/>
            <person name="Baker S.E."/>
            <person name="Benoit I."/>
            <person name="Brakhage A.A."/>
            <person name="Braus G.H."/>
            <person name="Fischer R."/>
            <person name="Frisvad J.C."/>
            <person name="Goldman G.H."/>
            <person name="Houbraken J."/>
            <person name="Oakley B."/>
            <person name="Pocsi I."/>
            <person name="Scazzocchio C."/>
            <person name="Seiboth B."/>
            <person name="vanKuyk P.A."/>
            <person name="Wortman J."/>
            <person name="Dyer P.S."/>
            <person name="Grigoriev I.V."/>
        </authorList>
    </citation>
    <scope>NUCLEOTIDE SEQUENCE [LARGE SCALE GENOMIC DNA]</scope>
    <source>
        <strain evidence="2">CBS 134.48</strain>
    </source>
</reference>
<organism evidence="1 2">
    <name type="scientific">Aspergillus tubingensis (strain CBS 134.48)</name>
    <dbReference type="NCBI Taxonomy" id="767770"/>
    <lineage>
        <taxon>Eukaryota</taxon>
        <taxon>Fungi</taxon>
        <taxon>Dikarya</taxon>
        <taxon>Ascomycota</taxon>
        <taxon>Pezizomycotina</taxon>
        <taxon>Eurotiomycetes</taxon>
        <taxon>Eurotiomycetidae</taxon>
        <taxon>Eurotiales</taxon>
        <taxon>Aspergillaceae</taxon>
        <taxon>Aspergillus</taxon>
        <taxon>Aspergillus subgen. Circumdati</taxon>
    </lineage>
</organism>
<protein>
    <submittedName>
        <fullName evidence="1">Uncharacterized protein</fullName>
    </submittedName>
</protein>